<evidence type="ECO:0000313" key="11">
    <source>
        <dbReference type="EMBL" id="QBI20112.1"/>
    </source>
</evidence>
<keyword evidence="12" id="KW-1185">Reference proteome</keyword>
<evidence type="ECO:0000256" key="4">
    <source>
        <dbReference type="ARBA" id="ARBA00023098"/>
    </source>
</evidence>
<keyword evidence="7" id="KW-0594">Phospholipid biosynthesis</keyword>
<keyword evidence="9" id="KW-1208">Phospholipid metabolism</keyword>
<dbReference type="InterPro" id="IPR003817">
    <property type="entry name" value="PS_Dcarbxylase"/>
</dbReference>
<dbReference type="GO" id="GO:0008654">
    <property type="term" value="P:phospholipid biosynthetic process"/>
    <property type="evidence" value="ECO:0007669"/>
    <property type="project" value="UniProtKB-KW"/>
</dbReference>
<sequence>MSRRTWPLACRYAVPALAAGALLVRSGRRVGWPLVGLAAGVMAFFRDPARPLPREPGVAYAASDGFVAAVDHHVEEPWLPEGRATRITVFLSLTDVHVNRSPLPGRVQRMERLGAGFAPALLRRAQDNHRNRLLLEGPGEPVVLVQVAGAIARTISCWVRTGDELAAGQRVGLIHFGSRTDVLLPAGTADVLVSPGDRVRAGVTRLARLKDR</sequence>
<gene>
    <name evidence="11" type="ORF">ER308_11415</name>
</gene>
<dbReference type="PANTHER" id="PTHR35809:SF1">
    <property type="entry name" value="ARCHAETIDYLSERINE DECARBOXYLASE PROENZYME-RELATED"/>
    <property type="match status" value="1"/>
</dbReference>
<evidence type="ECO:0000313" key="12">
    <source>
        <dbReference type="Proteomes" id="UP000291469"/>
    </source>
</evidence>
<dbReference type="RefSeq" id="WP_131155109.1">
    <property type="nucleotide sequence ID" value="NZ_CP036402.1"/>
</dbReference>
<dbReference type="Proteomes" id="UP000291469">
    <property type="component" value="Chromosome"/>
</dbReference>
<accession>A0A411YGA2</accession>
<keyword evidence="10" id="KW-0670">Pyruvate</keyword>
<name>A0A411YGA2_9ACTN</name>
<keyword evidence="5" id="KW-0472">Membrane</keyword>
<dbReference type="Pfam" id="PF02666">
    <property type="entry name" value="PS_Dcarbxylase"/>
    <property type="match status" value="1"/>
</dbReference>
<dbReference type="GO" id="GO:0004609">
    <property type="term" value="F:phosphatidylserine decarboxylase activity"/>
    <property type="evidence" value="ECO:0007669"/>
    <property type="project" value="InterPro"/>
</dbReference>
<dbReference type="InterPro" id="IPR033175">
    <property type="entry name" value="PSD-A"/>
</dbReference>
<keyword evidence="6" id="KW-0865">Zymogen</keyword>
<keyword evidence="1" id="KW-1003">Cell membrane</keyword>
<evidence type="ECO:0000256" key="7">
    <source>
        <dbReference type="ARBA" id="ARBA00023209"/>
    </source>
</evidence>
<evidence type="ECO:0000256" key="2">
    <source>
        <dbReference type="ARBA" id="ARBA00022516"/>
    </source>
</evidence>
<keyword evidence="4" id="KW-0443">Lipid metabolism</keyword>
<dbReference type="EMBL" id="CP036402">
    <property type="protein sequence ID" value="QBI20112.1"/>
    <property type="molecule type" value="Genomic_DNA"/>
</dbReference>
<dbReference type="KEGG" id="erz:ER308_11415"/>
<keyword evidence="2" id="KW-0444">Lipid biosynthesis</keyword>
<evidence type="ECO:0000256" key="8">
    <source>
        <dbReference type="ARBA" id="ARBA00023239"/>
    </source>
</evidence>
<dbReference type="AlphaFoldDB" id="A0A411YGA2"/>
<evidence type="ECO:0000256" key="10">
    <source>
        <dbReference type="ARBA" id="ARBA00023317"/>
    </source>
</evidence>
<evidence type="ECO:0000256" key="5">
    <source>
        <dbReference type="ARBA" id="ARBA00023136"/>
    </source>
</evidence>
<keyword evidence="8" id="KW-0456">Lyase</keyword>
<dbReference type="PANTHER" id="PTHR35809">
    <property type="entry name" value="ARCHAETIDYLSERINE DECARBOXYLASE PROENZYME-RELATED"/>
    <property type="match status" value="1"/>
</dbReference>
<dbReference type="OrthoDB" id="9790893at2"/>
<proteinExistence type="predicted"/>
<reference evidence="11 12" key="1">
    <citation type="submission" date="2019-01" db="EMBL/GenBank/DDBJ databases">
        <title>Egibacter rhizosphaerae EGI 80759T.</title>
        <authorList>
            <person name="Chen D.-D."/>
            <person name="Tian Y."/>
            <person name="Jiao J.-Y."/>
            <person name="Zhang X.-T."/>
            <person name="Zhang Y.-G."/>
            <person name="Zhang Y."/>
            <person name="Xiao M."/>
            <person name="Shu W.-S."/>
            <person name="Li W.-J."/>
        </authorList>
    </citation>
    <scope>NUCLEOTIDE SEQUENCE [LARGE SCALE GENOMIC DNA]</scope>
    <source>
        <strain evidence="11 12">EGI 80759</strain>
    </source>
</reference>
<keyword evidence="3" id="KW-0210">Decarboxylase</keyword>
<evidence type="ECO:0000256" key="9">
    <source>
        <dbReference type="ARBA" id="ARBA00023264"/>
    </source>
</evidence>
<organism evidence="11 12">
    <name type="scientific">Egibacter rhizosphaerae</name>
    <dbReference type="NCBI Taxonomy" id="1670831"/>
    <lineage>
        <taxon>Bacteria</taxon>
        <taxon>Bacillati</taxon>
        <taxon>Actinomycetota</taxon>
        <taxon>Nitriliruptoria</taxon>
        <taxon>Egibacterales</taxon>
        <taxon>Egibacteraceae</taxon>
        <taxon>Egibacter</taxon>
    </lineage>
</organism>
<protein>
    <submittedName>
        <fullName evidence="11">Phosphatidylserine decarboxylase family protein</fullName>
    </submittedName>
</protein>
<evidence type="ECO:0000256" key="6">
    <source>
        <dbReference type="ARBA" id="ARBA00023145"/>
    </source>
</evidence>
<evidence type="ECO:0000256" key="1">
    <source>
        <dbReference type="ARBA" id="ARBA00022475"/>
    </source>
</evidence>
<evidence type="ECO:0000256" key="3">
    <source>
        <dbReference type="ARBA" id="ARBA00022793"/>
    </source>
</evidence>